<accession>A0A4Y7L0I1</accession>
<dbReference type="Proteomes" id="UP000316621">
    <property type="component" value="Chromosome 9"/>
</dbReference>
<name>A0A4Y7L0I1_PAPSO</name>
<protein>
    <submittedName>
        <fullName evidence="1">Uncharacterized protein</fullName>
    </submittedName>
</protein>
<organism evidence="1 2">
    <name type="scientific">Papaver somniferum</name>
    <name type="common">Opium poppy</name>
    <dbReference type="NCBI Taxonomy" id="3469"/>
    <lineage>
        <taxon>Eukaryota</taxon>
        <taxon>Viridiplantae</taxon>
        <taxon>Streptophyta</taxon>
        <taxon>Embryophyta</taxon>
        <taxon>Tracheophyta</taxon>
        <taxon>Spermatophyta</taxon>
        <taxon>Magnoliopsida</taxon>
        <taxon>Ranunculales</taxon>
        <taxon>Papaveraceae</taxon>
        <taxon>Papaveroideae</taxon>
        <taxon>Papaver</taxon>
    </lineage>
</organism>
<dbReference type="AlphaFoldDB" id="A0A4Y7L0I1"/>
<dbReference type="Gramene" id="RZC78130">
    <property type="protein sequence ID" value="RZC78130"/>
    <property type="gene ID" value="C5167_002361"/>
</dbReference>
<evidence type="ECO:0000313" key="2">
    <source>
        <dbReference type="Proteomes" id="UP000316621"/>
    </source>
</evidence>
<proteinExistence type="predicted"/>
<dbReference type="EMBL" id="CM010723">
    <property type="protein sequence ID" value="RZC78130.1"/>
    <property type="molecule type" value="Genomic_DNA"/>
</dbReference>
<gene>
    <name evidence="1" type="ORF">C5167_002361</name>
</gene>
<keyword evidence="2" id="KW-1185">Reference proteome</keyword>
<evidence type="ECO:0000313" key="1">
    <source>
        <dbReference type="EMBL" id="RZC78130.1"/>
    </source>
</evidence>
<sequence>MSAEIGSTRIVSGYGCARKETMSSIDLGKKRAGICSENIRQPRRRFTEANSKKDVLSMFIEARNIFCQKKLDGNKRSYSREEMEALRFENSYQQRQIWREIYTGLGPVYHSSMCVKTLTDPPLLTTLLQCQMLVADFLSQLIIFVSQITNSKPNNFSPVNCLTATSLPDATTVTD</sequence>
<reference evidence="1 2" key="1">
    <citation type="journal article" date="2018" name="Science">
        <title>The opium poppy genome and morphinan production.</title>
        <authorList>
            <person name="Guo L."/>
            <person name="Winzer T."/>
            <person name="Yang X."/>
            <person name="Li Y."/>
            <person name="Ning Z."/>
            <person name="He Z."/>
            <person name="Teodor R."/>
            <person name="Lu Y."/>
            <person name="Bowser T.A."/>
            <person name="Graham I.A."/>
            <person name="Ye K."/>
        </authorList>
    </citation>
    <scope>NUCLEOTIDE SEQUENCE [LARGE SCALE GENOMIC DNA]</scope>
    <source>
        <strain evidence="2">cv. HN1</strain>
        <tissue evidence="1">Leaves</tissue>
    </source>
</reference>